<gene>
    <name evidence="4" type="ORF">SAMN06296427_103178</name>
</gene>
<dbReference type="NCBIfam" id="TIGR04183">
    <property type="entry name" value="Por_Secre_tail"/>
    <property type="match status" value="1"/>
</dbReference>
<dbReference type="PANTHER" id="PTHR47199:SF2">
    <property type="entry name" value="PHOTOSYSTEM II STABILITY_ASSEMBLY FACTOR HCF136, CHLOROPLASTIC"/>
    <property type="match status" value="1"/>
</dbReference>
<dbReference type="InterPro" id="IPR026444">
    <property type="entry name" value="Secre_tail"/>
</dbReference>
<feature type="domain" description="Secretion system C-terminal sorting" evidence="3">
    <location>
        <begin position="375"/>
        <end position="441"/>
    </location>
</feature>
<dbReference type="Proteomes" id="UP000192393">
    <property type="component" value="Unassembled WGS sequence"/>
</dbReference>
<dbReference type="STRING" id="1434700.SAMN06296427_103178"/>
<accession>A0A1W1ZR77</accession>
<dbReference type="Gene3D" id="2.130.10.10">
    <property type="entry name" value="YVTN repeat-like/Quinoprotein amine dehydrogenase"/>
    <property type="match status" value="2"/>
</dbReference>
<dbReference type="OrthoDB" id="610388at2"/>
<keyword evidence="1 2" id="KW-0732">Signal</keyword>
<dbReference type="AlphaFoldDB" id="A0A1W1ZR77"/>
<reference evidence="4 5" key="1">
    <citation type="submission" date="2017-04" db="EMBL/GenBank/DDBJ databases">
        <authorList>
            <person name="Afonso C.L."/>
            <person name="Miller P.J."/>
            <person name="Scott M.A."/>
            <person name="Spackman E."/>
            <person name="Goraichik I."/>
            <person name="Dimitrov K.M."/>
            <person name="Suarez D.L."/>
            <person name="Swayne D.E."/>
        </authorList>
    </citation>
    <scope>NUCLEOTIDE SEQUENCE [LARGE SCALE GENOMIC DNA]</scope>
    <source>
        <strain evidence="4 5">CGMCC 1.12708</strain>
    </source>
</reference>
<protein>
    <submittedName>
        <fullName evidence="4">Por secretion system C-terminal sorting domain-containing protein</fullName>
    </submittedName>
</protein>
<keyword evidence="5" id="KW-1185">Reference proteome</keyword>
<dbReference type="SUPFAM" id="SSF110296">
    <property type="entry name" value="Oligoxyloglucan reducing end-specific cellobiohydrolase"/>
    <property type="match status" value="1"/>
</dbReference>
<feature type="chain" id="PRO_5012822784" evidence="2">
    <location>
        <begin position="21"/>
        <end position="442"/>
    </location>
</feature>
<dbReference type="RefSeq" id="WP_084016764.1">
    <property type="nucleotide sequence ID" value="NZ_FWXS01000003.1"/>
</dbReference>
<name>A0A1W1ZR77_9FLAO</name>
<feature type="signal peptide" evidence="2">
    <location>
        <begin position="1"/>
        <end position="20"/>
    </location>
</feature>
<evidence type="ECO:0000313" key="5">
    <source>
        <dbReference type="Proteomes" id="UP000192393"/>
    </source>
</evidence>
<evidence type="ECO:0000259" key="3">
    <source>
        <dbReference type="Pfam" id="PF18962"/>
    </source>
</evidence>
<evidence type="ECO:0000313" key="4">
    <source>
        <dbReference type="EMBL" id="SMC51040.1"/>
    </source>
</evidence>
<dbReference type="EMBL" id="FWXS01000003">
    <property type="protein sequence ID" value="SMC51040.1"/>
    <property type="molecule type" value="Genomic_DNA"/>
</dbReference>
<proteinExistence type="predicted"/>
<evidence type="ECO:0000256" key="2">
    <source>
        <dbReference type="SAM" id="SignalP"/>
    </source>
</evidence>
<dbReference type="Pfam" id="PF18962">
    <property type="entry name" value="Por_Secre_tail"/>
    <property type="match status" value="1"/>
</dbReference>
<sequence length="442" mass="46367">MKKIYFLAIALTGVLANAQAWTPQATNWPQSWGVDEISIADANTVWMTAYDGTGGGTYPKDFAKTTDGGSTWVSMTAEEIPSGALLSDIAAIDGNTAYLITAPSSGGATNNGIWKTTDGGTNWTKYSGGIFTASASFANHIYFWDANNGYSGGDPVAGKFEMYRTTDGGATWTVISTAPAPQNADEFTYVGMKDVVGDNIWLGTSTGRILRSNDRGVNWEAFVSPAIDFGGVITAGSSADFAFSDANNGLLITNDNGSVFIYKTTNGGSTWEDIVPEGVWYPGDITHVPGTASTFVSSGINSAAPMGSSYSTDGGMTWIEIDSGEQRGRLEFFNGTTGWCGQFSDGPGGSIGVLKFDGNLSMAVSDVNAKSNLQVYPNPSSSVINFTAKNEIVQVNVIDLTGKVVSQTKGTKVNVSSLPAGVYVAQVKYANGGVENTKVVVK</sequence>
<dbReference type="InterPro" id="IPR015943">
    <property type="entry name" value="WD40/YVTN_repeat-like_dom_sf"/>
</dbReference>
<evidence type="ECO:0000256" key="1">
    <source>
        <dbReference type="ARBA" id="ARBA00022729"/>
    </source>
</evidence>
<organism evidence="4 5">
    <name type="scientific">Moheibacter sediminis</name>
    <dbReference type="NCBI Taxonomy" id="1434700"/>
    <lineage>
        <taxon>Bacteria</taxon>
        <taxon>Pseudomonadati</taxon>
        <taxon>Bacteroidota</taxon>
        <taxon>Flavobacteriia</taxon>
        <taxon>Flavobacteriales</taxon>
        <taxon>Weeksellaceae</taxon>
        <taxon>Moheibacter</taxon>
    </lineage>
</organism>
<dbReference type="PANTHER" id="PTHR47199">
    <property type="entry name" value="PHOTOSYSTEM II STABILITY/ASSEMBLY FACTOR HCF136, CHLOROPLASTIC"/>
    <property type="match status" value="1"/>
</dbReference>